<gene>
    <name evidence="2" type="ORF">WKW77_18465</name>
</gene>
<sequence length="208" mass="22820">MTLLAKKQGMSTSDFRGHWAGPHAKLALGMDGIAKYVHNRVDMTLWFSGDQPMFNVDGIVELYFSSDEAMARAQASAVGRRHIPADEPNFLLGWTLCVVDTEGGDPLRHGAKVIVPFLLDGFESRVRCVDELSRAAASAKAQIAFNWTATSARRERLWAEPTPPDGFAVLWFQSVAAAHEAFDQDGAVRLALTKAAGVAYLMDELKIR</sequence>
<dbReference type="Gene3D" id="3.30.70.100">
    <property type="match status" value="1"/>
</dbReference>
<evidence type="ECO:0000259" key="1">
    <source>
        <dbReference type="Pfam" id="PF07110"/>
    </source>
</evidence>
<dbReference type="Pfam" id="PF07110">
    <property type="entry name" value="EthD"/>
    <property type="match status" value="1"/>
</dbReference>
<keyword evidence="3" id="KW-1185">Reference proteome</keyword>
<name>A0ABU8VIE5_9BURK</name>
<dbReference type="InterPro" id="IPR011008">
    <property type="entry name" value="Dimeric_a/b-barrel"/>
</dbReference>
<comment type="caution">
    <text evidence="2">The sequence shown here is derived from an EMBL/GenBank/DDBJ whole genome shotgun (WGS) entry which is preliminary data.</text>
</comment>
<dbReference type="Proteomes" id="UP001365846">
    <property type="component" value="Unassembled WGS sequence"/>
</dbReference>
<dbReference type="EMBL" id="JBBKZU010000007">
    <property type="protein sequence ID" value="MEJ8813076.1"/>
    <property type="molecule type" value="Genomic_DNA"/>
</dbReference>
<organism evidence="2 3">
    <name type="scientific">Variovorax ureilyticus</name>
    <dbReference type="NCBI Taxonomy" id="1836198"/>
    <lineage>
        <taxon>Bacteria</taxon>
        <taxon>Pseudomonadati</taxon>
        <taxon>Pseudomonadota</taxon>
        <taxon>Betaproteobacteria</taxon>
        <taxon>Burkholderiales</taxon>
        <taxon>Comamonadaceae</taxon>
        <taxon>Variovorax</taxon>
    </lineage>
</organism>
<evidence type="ECO:0000313" key="3">
    <source>
        <dbReference type="Proteomes" id="UP001365846"/>
    </source>
</evidence>
<feature type="domain" description="EthD" evidence="1">
    <location>
        <begin position="7"/>
        <end position="91"/>
    </location>
</feature>
<reference evidence="2 3" key="1">
    <citation type="submission" date="2024-03" db="EMBL/GenBank/DDBJ databases">
        <title>Novel species of the genus Variovorax.</title>
        <authorList>
            <person name="Liu Q."/>
            <person name="Xin Y.-H."/>
        </authorList>
    </citation>
    <scope>NUCLEOTIDE SEQUENCE [LARGE SCALE GENOMIC DNA]</scope>
    <source>
        <strain evidence="2 3">KACC 18899</strain>
    </source>
</reference>
<accession>A0ABU8VIE5</accession>
<dbReference type="InterPro" id="IPR009799">
    <property type="entry name" value="EthD_dom"/>
</dbReference>
<dbReference type="SUPFAM" id="SSF54909">
    <property type="entry name" value="Dimeric alpha+beta barrel"/>
    <property type="match status" value="1"/>
</dbReference>
<dbReference type="RefSeq" id="WP_340358309.1">
    <property type="nucleotide sequence ID" value="NZ_JBBKZU010000007.1"/>
</dbReference>
<evidence type="ECO:0000313" key="2">
    <source>
        <dbReference type="EMBL" id="MEJ8813076.1"/>
    </source>
</evidence>
<protein>
    <submittedName>
        <fullName evidence="2">EthD domain-containing protein</fullName>
    </submittedName>
</protein>
<proteinExistence type="predicted"/>